<protein>
    <submittedName>
        <fullName evidence="2">Phosphotransferase enzyme family protein</fullName>
    </submittedName>
</protein>
<dbReference type="InterPro" id="IPR011009">
    <property type="entry name" value="Kinase-like_dom_sf"/>
</dbReference>
<name>F9NVJ2_9ACTN</name>
<dbReference type="AlphaFoldDB" id="F9NVJ2"/>
<evidence type="ECO:0000313" key="2">
    <source>
        <dbReference type="EMBL" id="EGR96975.1"/>
    </source>
</evidence>
<dbReference type="EMBL" id="AFUN01000032">
    <property type="protein sequence ID" value="EGR96975.1"/>
    <property type="molecule type" value="Genomic_DNA"/>
</dbReference>
<organism evidence="2 3">
    <name type="scientific">[Propionibacterium] namnetense SK182B-JCVI</name>
    <dbReference type="NCBI Taxonomy" id="1051006"/>
    <lineage>
        <taxon>Bacteria</taxon>
        <taxon>Bacillati</taxon>
        <taxon>Actinomycetota</taxon>
        <taxon>Actinomycetes</taxon>
        <taxon>Propionibacteriales</taxon>
        <taxon>Propionibacteriaceae</taxon>
        <taxon>Cutibacterium</taxon>
    </lineage>
</organism>
<evidence type="ECO:0000259" key="1">
    <source>
        <dbReference type="Pfam" id="PF01636"/>
    </source>
</evidence>
<dbReference type="PATRIC" id="fig|1051006.4.peg.1206"/>
<dbReference type="Gene3D" id="3.90.1200.10">
    <property type="match status" value="1"/>
</dbReference>
<dbReference type="GO" id="GO:0016740">
    <property type="term" value="F:transferase activity"/>
    <property type="evidence" value="ECO:0007669"/>
    <property type="project" value="UniProtKB-KW"/>
</dbReference>
<dbReference type="RefSeq" id="WP_002549314.1">
    <property type="nucleotide sequence ID" value="NZ_AFUN01000032.1"/>
</dbReference>
<dbReference type="SUPFAM" id="SSF56112">
    <property type="entry name" value="Protein kinase-like (PK-like)"/>
    <property type="match status" value="1"/>
</dbReference>
<comment type="caution">
    <text evidence="2">The sequence shown here is derived from an EMBL/GenBank/DDBJ whole genome shotgun (WGS) entry which is preliminary data.</text>
</comment>
<keyword evidence="2" id="KW-0808">Transferase</keyword>
<dbReference type="InterPro" id="IPR002575">
    <property type="entry name" value="Aminoglycoside_PTrfase"/>
</dbReference>
<dbReference type="eggNOG" id="ENOG503246J">
    <property type="taxonomic scope" value="Bacteria"/>
</dbReference>
<accession>F9NVJ2</accession>
<feature type="domain" description="Aminoglycoside phosphotransferase" evidence="1">
    <location>
        <begin position="85"/>
        <end position="227"/>
    </location>
</feature>
<evidence type="ECO:0000313" key="3">
    <source>
        <dbReference type="Proteomes" id="UP000007832"/>
    </source>
</evidence>
<reference evidence="2 3" key="1">
    <citation type="submission" date="2011-07" db="EMBL/GenBank/DDBJ databases">
        <title>Genome Sequence of Propionibacterium acnes SK182B-JCVI.</title>
        <authorList>
            <person name="Durkin A.S."/>
            <person name="Madupu R."/>
            <person name="Hostetler J."/>
            <person name="Radune D."/>
            <person name="Torralba M."/>
            <person name="Methe B."/>
            <person name="Sutton G."/>
            <person name="Strausberg R.L."/>
            <person name="Nelson K.E."/>
        </authorList>
    </citation>
    <scope>NUCLEOTIDE SEQUENCE [LARGE SCALE GENOMIC DNA]</scope>
    <source>
        <strain evidence="2 3">SK182B-JCVI</strain>
    </source>
</reference>
<proteinExistence type="predicted"/>
<sequence>MADSDKQARAVLVNWGIEAELRRELSGLNKDTWQVGEDAWLAADVDSIQPAWETVEAVLRRPELSSFDVPRIVPTRCGERWIRYEGRLWRLTESVHGRAPSPESHEDLASVAVALARLHRAMAPLPERFGSHTISTAEYAQQARALLRREVLPYTEEESAQIISGLDLWGAATLRREPRQLIHGDPSYPNLRLDREGCLTGLIDWESVRWDSVLHDLAVVGQTILYRSGWTDTCAGLAALLELYAEAGGQVFSLDDLLLSILGIKFESVVHHGQKLLTGTGNTDLVRSQASKIHIVCELLKH</sequence>
<dbReference type="Pfam" id="PF01636">
    <property type="entry name" value="APH"/>
    <property type="match status" value="1"/>
</dbReference>
<gene>
    <name evidence="2" type="ORF">HMPREF1162_0821</name>
</gene>
<dbReference type="OrthoDB" id="4427130at2"/>
<dbReference type="Proteomes" id="UP000007832">
    <property type="component" value="Unassembled WGS sequence"/>
</dbReference>